<gene>
    <name evidence="1" type="ORF">METZ01_LOCUS202327</name>
</gene>
<evidence type="ECO:0000313" key="1">
    <source>
        <dbReference type="EMBL" id="SVB49473.1"/>
    </source>
</evidence>
<proteinExistence type="predicted"/>
<feature type="non-terminal residue" evidence="1">
    <location>
        <position position="40"/>
    </location>
</feature>
<sequence length="40" mass="4799">MFKEVNSNPDFPKLENNLLEKWDKNNTVEEYRNKNIDSGK</sequence>
<reference evidence="1" key="1">
    <citation type="submission" date="2018-05" db="EMBL/GenBank/DDBJ databases">
        <authorList>
            <person name="Lanie J.A."/>
            <person name="Ng W.-L."/>
            <person name="Kazmierczak K.M."/>
            <person name="Andrzejewski T.M."/>
            <person name="Davidsen T.M."/>
            <person name="Wayne K.J."/>
            <person name="Tettelin H."/>
            <person name="Glass J.I."/>
            <person name="Rusch D."/>
            <person name="Podicherti R."/>
            <person name="Tsui H.-C.T."/>
            <person name="Winkler M.E."/>
        </authorList>
    </citation>
    <scope>NUCLEOTIDE SEQUENCE</scope>
</reference>
<dbReference type="AlphaFoldDB" id="A0A382EHR4"/>
<name>A0A382EHR4_9ZZZZ</name>
<accession>A0A382EHR4</accession>
<protein>
    <submittedName>
        <fullName evidence="1">Uncharacterized protein</fullName>
    </submittedName>
</protein>
<organism evidence="1">
    <name type="scientific">marine metagenome</name>
    <dbReference type="NCBI Taxonomy" id="408172"/>
    <lineage>
        <taxon>unclassified sequences</taxon>
        <taxon>metagenomes</taxon>
        <taxon>ecological metagenomes</taxon>
    </lineage>
</organism>
<dbReference type="EMBL" id="UINC01044261">
    <property type="protein sequence ID" value="SVB49473.1"/>
    <property type="molecule type" value="Genomic_DNA"/>
</dbReference>